<proteinExistence type="predicted"/>
<organism evidence="1 2">
    <name type="scientific">Thermosediminibacter litoriperuensis</name>
    <dbReference type="NCBI Taxonomy" id="291989"/>
    <lineage>
        <taxon>Bacteria</taxon>
        <taxon>Bacillati</taxon>
        <taxon>Bacillota</taxon>
        <taxon>Clostridia</taxon>
        <taxon>Thermosediminibacterales</taxon>
        <taxon>Thermosediminibacteraceae</taxon>
        <taxon>Thermosediminibacter</taxon>
    </lineage>
</organism>
<gene>
    <name evidence="1" type="ORF">LZ11_00378</name>
</gene>
<keyword evidence="2" id="KW-1185">Reference proteome</keyword>
<accession>A0A5S5AXV1</accession>
<name>A0A5S5AXV1_9FIRM</name>
<reference evidence="1 2" key="1">
    <citation type="submission" date="2019-07" db="EMBL/GenBank/DDBJ databases">
        <title>Genomic Encyclopedia of Type Strains, Phase I: the one thousand microbial genomes (KMG-I) project.</title>
        <authorList>
            <person name="Kyrpides N."/>
        </authorList>
    </citation>
    <scope>NUCLEOTIDE SEQUENCE [LARGE SCALE GENOMIC DNA]</scope>
    <source>
        <strain evidence="1 2">DSM 16647</strain>
    </source>
</reference>
<dbReference type="RefSeq" id="WP_170240259.1">
    <property type="nucleotide sequence ID" value="NZ_VNHO01000003.1"/>
</dbReference>
<dbReference type="AlphaFoldDB" id="A0A5S5AXV1"/>
<protein>
    <submittedName>
        <fullName evidence="1">Tetraprenyl-beta-curcumene synthase</fullName>
    </submittedName>
</protein>
<dbReference type="InterPro" id="IPR019712">
    <property type="entry name" value="YtpB-like"/>
</dbReference>
<comment type="caution">
    <text evidence="1">The sequence shown here is derived from an EMBL/GenBank/DDBJ whole genome shotgun (WGS) entry which is preliminary data.</text>
</comment>
<dbReference type="EMBL" id="VNHO01000003">
    <property type="protein sequence ID" value="TYP58532.1"/>
    <property type="molecule type" value="Genomic_DNA"/>
</dbReference>
<sequence length="354" mass="41111">MVLKDCFYRFSLLYKFINRIFPIVDVELKKYTSLAERIPDPVLSRQALESIKKKKFHCQGGSVYALYPGVSQKDMVHFIVSYQTISDYLDNLCDRAGVMEEEAFRQLHLAMIDALLPGESYNDYYKYYPYRNDGGYLTLLVSECKKFVSTLPSYTIIREKILFLARLYSDLQVYKHLAPEIRECRMAGWFSNYLDYFPEISGWEFSAAAGSTLGIFMLVAAAADPELDNLEAWKIFQSYFPWICGLHILLDYYIDLDEDKDGGDLNFVSYYTNEIKCLERLKLFYQNSLEESAKLRYPVFHSTVVDGLMAMYLSDPKAYTGGRKLVTAELLNWCGYYARLMHGVCSQLRKTNRL</sequence>
<dbReference type="Pfam" id="PF10776">
    <property type="entry name" value="DUF2600"/>
    <property type="match status" value="1"/>
</dbReference>
<evidence type="ECO:0000313" key="1">
    <source>
        <dbReference type="EMBL" id="TYP58532.1"/>
    </source>
</evidence>
<evidence type="ECO:0000313" key="2">
    <source>
        <dbReference type="Proteomes" id="UP000322294"/>
    </source>
</evidence>
<dbReference type="Proteomes" id="UP000322294">
    <property type="component" value="Unassembled WGS sequence"/>
</dbReference>